<evidence type="ECO:0000256" key="1">
    <source>
        <dbReference type="SAM" id="Phobius"/>
    </source>
</evidence>
<sequence length="157" mass="17545">MPVVARQTITTTRTTTSGGRFARIIPLWAVKLITAILGIIVLVLIFLQPKNMWSYHSRTFVIITLANGFLLGWSLPSVLNRFLPFHKVDVTLHTIIACFAVLSLIVCAVYLIDNSDYSRTEEYKIMLGIGICITVQAIICCMLACWICCGNYTIVET</sequence>
<feature type="transmembrane region" description="Helical" evidence="1">
    <location>
        <begin position="125"/>
        <end position="154"/>
    </location>
</feature>
<reference evidence="3" key="1">
    <citation type="submission" date="2022-11" db="UniProtKB">
        <authorList>
            <consortium name="WormBaseParasite"/>
        </authorList>
    </citation>
    <scope>IDENTIFICATION</scope>
</reference>
<name>A0A915DBI5_9BILA</name>
<dbReference type="Proteomes" id="UP000887574">
    <property type="component" value="Unplaced"/>
</dbReference>
<protein>
    <submittedName>
        <fullName evidence="3">Uncharacterized protein</fullName>
    </submittedName>
</protein>
<dbReference type="AlphaFoldDB" id="A0A915DBI5"/>
<keyword evidence="1" id="KW-0472">Membrane</keyword>
<proteinExistence type="predicted"/>
<organism evidence="2 3">
    <name type="scientific">Ditylenchus dipsaci</name>
    <dbReference type="NCBI Taxonomy" id="166011"/>
    <lineage>
        <taxon>Eukaryota</taxon>
        <taxon>Metazoa</taxon>
        <taxon>Ecdysozoa</taxon>
        <taxon>Nematoda</taxon>
        <taxon>Chromadorea</taxon>
        <taxon>Rhabditida</taxon>
        <taxon>Tylenchina</taxon>
        <taxon>Tylenchomorpha</taxon>
        <taxon>Sphaerularioidea</taxon>
        <taxon>Anguinidae</taxon>
        <taxon>Anguininae</taxon>
        <taxon>Ditylenchus</taxon>
    </lineage>
</organism>
<keyword evidence="1" id="KW-0812">Transmembrane</keyword>
<evidence type="ECO:0000313" key="3">
    <source>
        <dbReference type="WBParaSite" id="jg17898"/>
    </source>
</evidence>
<keyword evidence="2" id="KW-1185">Reference proteome</keyword>
<evidence type="ECO:0000313" key="2">
    <source>
        <dbReference type="Proteomes" id="UP000887574"/>
    </source>
</evidence>
<feature type="transmembrane region" description="Helical" evidence="1">
    <location>
        <begin position="91"/>
        <end position="113"/>
    </location>
</feature>
<feature type="transmembrane region" description="Helical" evidence="1">
    <location>
        <begin position="59"/>
        <end position="79"/>
    </location>
</feature>
<keyword evidence="1" id="KW-1133">Transmembrane helix</keyword>
<feature type="transmembrane region" description="Helical" evidence="1">
    <location>
        <begin position="25"/>
        <end position="47"/>
    </location>
</feature>
<dbReference type="WBParaSite" id="jg17898">
    <property type="protein sequence ID" value="jg17898"/>
    <property type="gene ID" value="jg17898"/>
</dbReference>
<accession>A0A915DBI5</accession>